<protein>
    <submittedName>
        <fullName evidence="1">Uncharacterized protein</fullName>
    </submittedName>
</protein>
<proteinExistence type="predicted"/>
<gene>
    <name evidence="1" type="ORF">F6X42_12910</name>
</gene>
<reference evidence="1 2" key="1">
    <citation type="submission" date="2019-09" db="EMBL/GenBank/DDBJ databases">
        <title>Paraburkholderia podalyriae sp. nov., A South African Podalyria-associated rhizobium.</title>
        <authorList>
            <person name="Mavima L."/>
            <person name="Beukes C.W."/>
            <person name="Palmer M."/>
            <person name="De Meyer S.E."/>
            <person name="James E.K."/>
            <person name="Maluk M."/>
            <person name="Avontuur J.R."/>
            <person name="Chan W.Y."/>
            <person name="Venter S.N."/>
            <person name="Steenkamp E.T."/>
        </authorList>
    </citation>
    <scope>NUCLEOTIDE SEQUENCE [LARGE SCALE GENOMIC DNA]</scope>
    <source>
        <strain evidence="1 2">WC7.3b</strain>
    </source>
</reference>
<comment type="caution">
    <text evidence="1">The sequence shown here is derived from an EMBL/GenBank/DDBJ whole genome shotgun (WGS) entry which is preliminary data.</text>
</comment>
<keyword evidence="2" id="KW-1185">Reference proteome</keyword>
<name>A0ABR7PNB9_9BURK</name>
<accession>A0ABR7PNB9</accession>
<dbReference type="EMBL" id="VZQQ01000009">
    <property type="protein sequence ID" value="MBC8747473.1"/>
    <property type="molecule type" value="Genomic_DNA"/>
</dbReference>
<evidence type="ECO:0000313" key="2">
    <source>
        <dbReference type="Proteomes" id="UP000736373"/>
    </source>
</evidence>
<evidence type="ECO:0000313" key="1">
    <source>
        <dbReference type="EMBL" id="MBC8747473.1"/>
    </source>
</evidence>
<dbReference type="Proteomes" id="UP000736373">
    <property type="component" value="Unassembled WGS sequence"/>
</dbReference>
<sequence>MTTCPLYAVITRTLVEPRCAISASTTEGGTPRGLIFSSARLRHRFHSVDPSTIPMRRSRSPARVRIRALISAVSGAMRSSACSVYQRSLIRMPPPSGGRSQIGSVKRRRGPFGSTTVKPARAKRNSRIATIGMAKSTAAFIREIFVPVNASSPLKSS</sequence>
<organism evidence="1 2">
    <name type="scientific">Paraburkholderia podalyriae</name>
    <dbReference type="NCBI Taxonomy" id="1938811"/>
    <lineage>
        <taxon>Bacteria</taxon>
        <taxon>Pseudomonadati</taxon>
        <taxon>Pseudomonadota</taxon>
        <taxon>Betaproteobacteria</taxon>
        <taxon>Burkholderiales</taxon>
        <taxon>Burkholderiaceae</taxon>
        <taxon>Paraburkholderia</taxon>
    </lineage>
</organism>